<reference evidence="19" key="1">
    <citation type="submission" date="2009-01" db="EMBL/GenBank/DDBJ databases">
        <title>Complete sequence of chromosome 1 of Burkholderia sp. 383.</title>
        <authorList>
            <consortium name="US DOE Joint Genome Institute"/>
            <person name="Copeland A."/>
            <person name="Lucas S."/>
            <person name="Lapidus A."/>
            <person name="Barry K."/>
            <person name="Detter J.C."/>
            <person name="Glavina T."/>
            <person name="Hammon N."/>
            <person name="Israni S."/>
            <person name="Pitluck S."/>
            <person name="Chain P."/>
            <person name="Malfatti S."/>
            <person name="Shin M."/>
            <person name="Vergez L."/>
            <person name="Schmutz J."/>
            <person name="Larimer F."/>
            <person name="Land M."/>
            <person name="Kyrpides N."/>
            <person name="Lykidis A."/>
            <person name="Richardson P."/>
        </authorList>
    </citation>
    <scope>NUCLEOTIDE SEQUENCE</scope>
    <source>
        <strain evidence="19">383</strain>
    </source>
</reference>
<dbReference type="PATRIC" id="fig|482957.22.peg.1891"/>
<dbReference type="AlphaFoldDB" id="Q39G62"/>
<dbReference type="EMBL" id="CP000151">
    <property type="protein sequence ID" value="ABB08554.1"/>
    <property type="molecule type" value="Genomic_DNA"/>
</dbReference>
<organism evidence="19 20">
    <name type="scientific">Burkholderia lata (strain ATCC 17760 / DSM 23089 / LMG 22485 / NCIMB 9086 / R18194 / 383)</name>
    <dbReference type="NCBI Taxonomy" id="482957"/>
    <lineage>
        <taxon>Bacteria</taxon>
        <taxon>Pseudomonadati</taxon>
        <taxon>Pseudomonadota</taxon>
        <taxon>Betaproteobacteria</taxon>
        <taxon>Burkholderiales</taxon>
        <taxon>Burkholderiaceae</taxon>
        <taxon>Burkholderia</taxon>
        <taxon>Burkholderia cepacia complex</taxon>
    </lineage>
</organism>
<evidence type="ECO:0000256" key="18">
    <source>
        <dbReference type="SAM" id="SignalP"/>
    </source>
</evidence>
<dbReference type="Proteomes" id="UP000002705">
    <property type="component" value="Chromosome 1"/>
</dbReference>
<evidence type="ECO:0000256" key="14">
    <source>
        <dbReference type="ARBA" id="ARBA00031561"/>
    </source>
</evidence>
<proteinExistence type="inferred from homology"/>
<evidence type="ECO:0000256" key="7">
    <source>
        <dbReference type="ARBA" id="ARBA00022692"/>
    </source>
</evidence>
<keyword evidence="5" id="KW-1003">Cell membrane</keyword>
<keyword evidence="10" id="KW-0915">Sodium</keyword>
<keyword evidence="8" id="KW-0769">Symport</keyword>
<keyword evidence="4" id="KW-0813">Transport</keyword>
<evidence type="ECO:0000256" key="1">
    <source>
        <dbReference type="ARBA" id="ARBA00004429"/>
    </source>
</evidence>
<dbReference type="GO" id="GO:0015123">
    <property type="term" value="F:acetate transmembrane transporter activity"/>
    <property type="evidence" value="ECO:0007669"/>
    <property type="project" value="TreeGrafter"/>
</dbReference>
<keyword evidence="18" id="KW-0732">Signal</keyword>
<evidence type="ECO:0000256" key="11">
    <source>
        <dbReference type="ARBA" id="ARBA00023065"/>
    </source>
</evidence>
<feature type="transmembrane region" description="Helical" evidence="17">
    <location>
        <begin position="30"/>
        <end position="52"/>
    </location>
</feature>
<evidence type="ECO:0000256" key="4">
    <source>
        <dbReference type="ARBA" id="ARBA00022448"/>
    </source>
</evidence>
<dbReference type="PANTHER" id="PTHR48086">
    <property type="entry name" value="SODIUM/PROLINE SYMPORTER-RELATED"/>
    <property type="match status" value="1"/>
</dbReference>
<evidence type="ECO:0000256" key="3">
    <source>
        <dbReference type="ARBA" id="ARBA00018047"/>
    </source>
</evidence>
<dbReference type="CDD" id="cd11480">
    <property type="entry name" value="SLC5sbd_u4"/>
    <property type="match status" value="1"/>
</dbReference>
<comment type="subcellular location">
    <subcellularLocation>
        <location evidence="1">Cell inner membrane</location>
        <topology evidence="1">Multi-pass membrane protein</topology>
    </subcellularLocation>
</comment>
<dbReference type="KEGG" id="bur:Bcep18194_A4960"/>
<evidence type="ECO:0000256" key="10">
    <source>
        <dbReference type="ARBA" id="ARBA00023053"/>
    </source>
</evidence>
<evidence type="ECO:0000256" key="5">
    <source>
        <dbReference type="ARBA" id="ARBA00022475"/>
    </source>
</evidence>
<dbReference type="HOGENOM" id="CLU_018808_8_3_4"/>
<dbReference type="GO" id="GO:0005886">
    <property type="term" value="C:plasma membrane"/>
    <property type="evidence" value="ECO:0007669"/>
    <property type="project" value="UniProtKB-SubCell"/>
</dbReference>
<keyword evidence="9 17" id="KW-1133">Transmembrane helix</keyword>
<dbReference type="Gene3D" id="1.20.1730.10">
    <property type="entry name" value="Sodium/glucose cotransporter"/>
    <property type="match status" value="1"/>
</dbReference>
<dbReference type="RefSeq" id="WP_011352112.1">
    <property type="nucleotide sequence ID" value="NC_007510.1"/>
</dbReference>
<feature type="transmembrane region" description="Helical" evidence="17">
    <location>
        <begin position="296"/>
        <end position="322"/>
    </location>
</feature>
<dbReference type="PROSITE" id="PS50283">
    <property type="entry name" value="NA_SOLUT_SYMP_3"/>
    <property type="match status" value="1"/>
</dbReference>
<dbReference type="InterPro" id="IPR038377">
    <property type="entry name" value="Na/Glc_symporter_sf"/>
</dbReference>
<protein>
    <recommendedName>
        <fullName evidence="3">Cation/acetate symporter ActP</fullName>
    </recommendedName>
    <alternativeName>
        <fullName evidence="15">Acetate permease</fullName>
    </alternativeName>
    <alternativeName>
        <fullName evidence="14">Acetate transporter ActP</fullName>
    </alternativeName>
</protein>
<evidence type="ECO:0000256" key="2">
    <source>
        <dbReference type="ARBA" id="ARBA00006434"/>
    </source>
</evidence>
<keyword evidence="20" id="KW-1185">Reference proteome</keyword>
<keyword evidence="6" id="KW-0997">Cell inner membrane</keyword>
<keyword evidence="7 17" id="KW-0812">Transmembrane</keyword>
<dbReference type="GO" id="GO:0006814">
    <property type="term" value="P:sodium ion transport"/>
    <property type="evidence" value="ECO:0007669"/>
    <property type="project" value="UniProtKB-KW"/>
</dbReference>
<feature type="transmembrane region" description="Helical" evidence="17">
    <location>
        <begin position="260"/>
        <end position="284"/>
    </location>
</feature>
<dbReference type="InterPro" id="IPR018212">
    <property type="entry name" value="Na/solute_symporter_CS"/>
</dbReference>
<dbReference type="GO" id="GO:0006847">
    <property type="term" value="P:plasma membrane acetate transport"/>
    <property type="evidence" value="ECO:0007669"/>
    <property type="project" value="TreeGrafter"/>
</dbReference>
<accession>Q39G62</accession>
<keyword evidence="13" id="KW-0739">Sodium transport</keyword>
<feature type="transmembrane region" description="Helical" evidence="17">
    <location>
        <begin position="354"/>
        <end position="382"/>
    </location>
</feature>
<feature type="transmembrane region" description="Helical" evidence="17">
    <location>
        <begin position="208"/>
        <end position="230"/>
    </location>
</feature>
<evidence type="ECO:0000256" key="8">
    <source>
        <dbReference type="ARBA" id="ARBA00022847"/>
    </source>
</evidence>
<dbReference type="GeneID" id="45094844"/>
<feature type="transmembrane region" description="Helical" evidence="17">
    <location>
        <begin position="101"/>
        <end position="123"/>
    </location>
</feature>
<feature type="transmembrane region" description="Helical" evidence="17">
    <location>
        <begin position="173"/>
        <end position="196"/>
    </location>
</feature>
<gene>
    <name evidence="19" type="ordered locus">Bcep18194_A4960</name>
</gene>
<dbReference type="NCBIfam" id="NF006903">
    <property type="entry name" value="PRK09395.1"/>
    <property type="match status" value="1"/>
</dbReference>
<feature type="transmembrane region" description="Helical" evidence="17">
    <location>
        <begin position="497"/>
        <end position="516"/>
    </location>
</feature>
<evidence type="ECO:0000256" key="6">
    <source>
        <dbReference type="ARBA" id="ARBA00022519"/>
    </source>
</evidence>
<feature type="transmembrane region" description="Helical" evidence="17">
    <location>
        <begin position="73"/>
        <end position="95"/>
    </location>
</feature>
<comment type="similarity">
    <text evidence="2 16">Belongs to the sodium:solute symporter (SSF) (TC 2.A.21) family.</text>
</comment>
<feature type="transmembrane region" description="Helical" evidence="17">
    <location>
        <begin position="144"/>
        <end position="161"/>
    </location>
</feature>
<evidence type="ECO:0000313" key="19">
    <source>
        <dbReference type="EMBL" id="ABB08554.1"/>
    </source>
</evidence>
<dbReference type="PROSITE" id="PS00456">
    <property type="entry name" value="NA_SOLUT_SYMP_1"/>
    <property type="match status" value="1"/>
</dbReference>
<keyword evidence="11" id="KW-0406">Ion transport</keyword>
<dbReference type="GO" id="GO:0015293">
    <property type="term" value="F:symporter activity"/>
    <property type="evidence" value="ECO:0007669"/>
    <property type="project" value="UniProtKB-KW"/>
</dbReference>
<dbReference type="InterPro" id="IPR050277">
    <property type="entry name" value="Sodium:Solute_Symporter"/>
</dbReference>
<name>Q39G62_BURL3</name>
<feature type="chain" id="PRO_5004222645" description="Cation/acetate symporter ActP" evidence="18">
    <location>
        <begin position="20"/>
        <end position="544"/>
    </location>
</feature>
<sequence>MKRVLLASLIAIEALPAVAAQPGSLTHGHNPVAIGMFLLFVASTLLITRWAARKNHSVADHYAAGGKITAFQNGWAIAGDYMSAASLLGISALVFTSGYDGLIYSIGFLASWPIILFLIAEPLRNLGKYTLADVVSYRLQQRPIRAFAASSSIVIVLLYLVSQMVGAGKLVELLFGLNYTIAVLIVGLLMVVYVFFGGMLATTWIQIVKAVLLLAGAAFMALMVLSHFGFSLNALFTQAVLVHSKHDAIMRPGGLVSDPVSAVSLGLALIFGTAGLPHILMRFFTVGNVKAARKSILYATGIVGVGYALIIIIGFGTIALVASNPEYHNSSGSVIGGVNMVAIHLAHAVGGNVFLGFICAVAFSTILAVVAGLTLAGSSAISHDLYANVLRRGNASDRDEMRVARITTLVLGVLAVLLGIAFEKQNIAFIVSLTFSIAASSNFPVLLLSIYWRGLTTRGAVIGGMLGLITAVVLTVLSPTVWVQVLGHAHALYPYEYPALFSMAVAFAGIVVISVADNSARARQERARFDTQLVECELGGTRHG</sequence>
<feature type="transmembrane region" description="Helical" evidence="17">
    <location>
        <begin position="428"/>
        <end position="452"/>
    </location>
</feature>
<feature type="signal peptide" evidence="18">
    <location>
        <begin position="1"/>
        <end position="19"/>
    </location>
</feature>
<evidence type="ECO:0000256" key="15">
    <source>
        <dbReference type="ARBA" id="ARBA00032392"/>
    </source>
</evidence>
<evidence type="ECO:0000256" key="17">
    <source>
        <dbReference type="SAM" id="Phobius"/>
    </source>
</evidence>
<dbReference type="PANTHER" id="PTHR48086:SF6">
    <property type="entry name" value="CATION_ACETATE SYMPORTER ACTP"/>
    <property type="match status" value="1"/>
</dbReference>
<feature type="transmembrane region" description="Helical" evidence="17">
    <location>
        <begin position="459"/>
        <end position="477"/>
    </location>
</feature>
<evidence type="ECO:0000256" key="16">
    <source>
        <dbReference type="RuleBase" id="RU362091"/>
    </source>
</evidence>
<dbReference type="InterPro" id="IPR001734">
    <property type="entry name" value="Na/solute_symporter"/>
</dbReference>
<feature type="transmembrane region" description="Helical" evidence="17">
    <location>
        <begin position="403"/>
        <end position="422"/>
    </location>
</feature>
<dbReference type="NCBIfam" id="TIGR00813">
    <property type="entry name" value="sss"/>
    <property type="match status" value="1"/>
</dbReference>
<evidence type="ECO:0000256" key="13">
    <source>
        <dbReference type="ARBA" id="ARBA00023201"/>
    </source>
</evidence>
<dbReference type="Pfam" id="PF00474">
    <property type="entry name" value="SSF"/>
    <property type="match status" value="1"/>
</dbReference>
<evidence type="ECO:0000313" key="20">
    <source>
        <dbReference type="Proteomes" id="UP000002705"/>
    </source>
</evidence>
<keyword evidence="12 17" id="KW-0472">Membrane</keyword>
<evidence type="ECO:0000256" key="12">
    <source>
        <dbReference type="ARBA" id="ARBA00023136"/>
    </source>
</evidence>
<evidence type="ECO:0000256" key="9">
    <source>
        <dbReference type="ARBA" id="ARBA00022989"/>
    </source>
</evidence>
<dbReference type="FunFam" id="1.20.1730.10:FF:000001">
    <property type="entry name" value="Cation/acetate symporter ActP"/>
    <property type="match status" value="1"/>
</dbReference>